<protein>
    <submittedName>
        <fullName evidence="4">Short chain dehydrogenase</fullName>
    </submittedName>
</protein>
<dbReference type="InterPro" id="IPR036291">
    <property type="entry name" value="NAD(P)-bd_dom_sf"/>
</dbReference>
<comment type="caution">
    <text evidence="4">The sequence shown here is derived from an EMBL/GenBank/DDBJ whole genome shotgun (WGS) entry which is preliminary data.</text>
</comment>
<reference evidence="4" key="1">
    <citation type="submission" date="2023-01" db="EMBL/GenBank/DDBJ databases">
        <title>Colletotrichum chrysophilum M932 genome sequence.</title>
        <authorList>
            <person name="Baroncelli R."/>
        </authorList>
    </citation>
    <scope>NUCLEOTIDE SEQUENCE</scope>
    <source>
        <strain evidence="4">M932</strain>
    </source>
</reference>
<dbReference type="PANTHER" id="PTHR43976">
    <property type="entry name" value="SHORT CHAIN DEHYDROGENASE"/>
    <property type="match status" value="1"/>
</dbReference>
<keyword evidence="5" id="KW-1185">Reference proteome</keyword>
<dbReference type="Pfam" id="PF00106">
    <property type="entry name" value="adh_short"/>
    <property type="match status" value="1"/>
</dbReference>
<dbReference type="SUPFAM" id="SSF51735">
    <property type="entry name" value="NAD(P)-binding Rossmann-fold domains"/>
    <property type="match status" value="1"/>
</dbReference>
<evidence type="ECO:0000313" key="5">
    <source>
        <dbReference type="Proteomes" id="UP001243330"/>
    </source>
</evidence>
<dbReference type="EMBL" id="JAQOWY010000035">
    <property type="protein sequence ID" value="KAK1854562.1"/>
    <property type="molecule type" value="Genomic_DNA"/>
</dbReference>
<name>A0AAD9AVG7_9PEZI</name>
<dbReference type="Proteomes" id="UP001243330">
    <property type="component" value="Unassembled WGS sequence"/>
</dbReference>
<evidence type="ECO:0000256" key="2">
    <source>
        <dbReference type="ARBA" id="ARBA00023002"/>
    </source>
</evidence>
<evidence type="ECO:0000256" key="1">
    <source>
        <dbReference type="ARBA" id="ARBA00006484"/>
    </source>
</evidence>
<accession>A0AAD9AVG7</accession>
<organism evidence="4 5">
    <name type="scientific">Colletotrichum chrysophilum</name>
    <dbReference type="NCBI Taxonomy" id="1836956"/>
    <lineage>
        <taxon>Eukaryota</taxon>
        <taxon>Fungi</taxon>
        <taxon>Dikarya</taxon>
        <taxon>Ascomycota</taxon>
        <taxon>Pezizomycotina</taxon>
        <taxon>Sordariomycetes</taxon>
        <taxon>Hypocreomycetidae</taxon>
        <taxon>Glomerellales</taxon>
        <taxon>Glomerellaceae</taxon>
        <taxon>Colletotrichum</taxon>
        <taxon>Colletotrichum gloeosporioides species complex</taxon>
    </lineage>
</organism>
<dbReference type="AlphaFoldDB" id="A0AAD9AVG7"/>
<dbReference type="PRINTS" id="PR00081">
    <property type="entry name" value="GDHRDH"/>
</dbReference>
<dbReference type="InterPro" id="IPR051911">
    <property type="entry name" value="SDR_oxidoreductase"/>
</dbReference>
<dbReference type="PRINTS" id="PR00080">
    <property type="entry name" value="SDRFAMILY"/>
</dbReference>
<dbReference type="PANTHER" id="PTHR43976:SF16">
    <property type="entry name" value="SHORT-CHAIN DEHYDROGENASE_REDUCTASE FAMILY PROTEIN"/>
    <property type="match status" value="1"/>
</dbReference>
<keyword evidence="2" id="KW-0560">Oxidoreductase</keyword>
<gene>
    <name evidence="4" type="ORF">CCHR01_02838</name>
</gene>
<dbReference type="GO" id="GO:0016491">
    <property type="term" value="F:oxidoreductase activity"/>
    <property type="evidence" value="ECO:0007669"/>
    <property type="project" value="UniProtKB-KW"/>
</dbReference>
<dbReference type="InterPro" id="IPR002347">
    <property type="entry name" value="SDR_fam"/>
</dbReference>
<evidence type="ECO:0000313" key="4">
    <source>
        <dbReference type="EMBL" id="KAK1854562.1"/>
    </source>
</evidence>
<dbReference type="Gene3D" id="3.40.50.720">
    <property type="entry name" value="NAD(P)-binding Rossmann-like Domain"/>
    <property type="match status" value="1"/>
</dbReference>
<comment type="similarity">
    <text evidence="1 3">Belongs to the short-chain dehydrogenases/reductases (SDR) family.</text>
</comment>
<evidence type="ECO:0000256" key="3">
    <source>
        <dbReference type="RuleBase" id="RU000363"/>
    </source>
</evidence>
<sequence length="327" mass="35398">MEAPNTKPYKITSDAVWFVSGCSSGIGQSLAQLIAKTSNRVAATARNPADLSDIPDGEDVLKLPLDVCSKSSIESALAATVKKWGRIDIVVNNAGYTLAGDAEGAEDEEARAVMDTNFWGMVDVTKKALGIMRDENPKSGQQGGVIMNISSIGGWAGFPGQAFYHASKFAMEGWTESVAKELPTAWNRLRWCRFMIGQLISVFLIVHLSIIEPGGVKTNYATSSLKMMKGRHPAYSDPSSPANALLGYIQSEQGRSTWTEPRDLAVAIYAVVSSGNRVPIRVPLGPDAWGLLNSDLESIRKDLDEFKNLSLGLGDSKQLESINFLRK</sequence>
<proteinExistence type="inferred from homology"/>